<dbReference type="InterPro" id="IPR001544">
    <property type="entry name" value="Aminotrans_IV"/>
</dbReference>
<dbReference type="InterPro" id="IPR043132">
    <property type="entry name" value="BCAT-like_C"/>
</dbReference>
<dbReference type="Gene3D" id="3.30.470.10">
    <property type="match status" value="1"/>
</dbReference>
<evidence type="ECO:0000313" key="7">
    <source>
        <dbReference type="Proteomes" id="UP001288944"/>
    </source>
</evidence>
<comment type="caution">
    <text evidence="6">The sequence shown here is derived from an EMBL/GenBank/DDBJ whole genome shotgun (WGS) entry which is preliminary data.</text>
</comment>
<evidence type="ECO:0000256" key="1">
    <source>
        <dbReference type="ARBA" id="ARBA00001933"/>
    </source>
</evidence>
<accession>A0AAW9KHW1</accession>
<dbReference type="Pfam" id="PF01063">
    <property type="entry name" value="Aminotran_4"/>
    <property type="match status" value="1"/>
</dbReference>
<dbReference type="AlphaFoldDB" id="A0AAW9KHW1"/>
<keyword evidence="6" id="KW-0456">Lyase</keyword>
<evidence type="ECO:0000256" key="3">
    <source>
        <dbReference type="ARBA" id="ARBA00022898"/>
    </source>
</evidence>
<dbReference type="GO" id="GO:0005829">
    <property type="term" value="C:cytosol"/>
    <property type="evidence" value="ECO:0007669"/>
    <property type="project" value="TreeGrafter"/>
</dbReference>
<dbReference type="Gene3D" id="3.20.10.10">
    <property type="entry name" value="D-amino Acid Aminotransferase, subunit A, domain 2"/>
    <property type="match status" value="1"/>
</dbReference>
<evidence type="ECO:0000256" key="5">
    <source>
        <dbReference type="RuleBase" id="RU004516"/>
    </source>
</evidence>
<keyword evidence="3 5" id="KW-0663">Pyridoxal phosphate</keyword>
<dbReference type="PROSITE" id="PS00770">
    <property type="entry name" value="AA_TRANSFER_CLASS_4"/>
    <property type="match status" value="1"/>
</dbReference>
<dbReference type="InterPro" id="IPR018300">
    <property type="entry name" value="Aminotrans_IV_CS"/>
</dbReference>
<proteinExistence type="inferred from homology"/>
<comment type="similarity">
    <text evidence="2 4">Belongs to the class-IV pyridoxal-phosphate-dependent aminotransferase family.</text>
</comment>
<sequence length="183" mass="19643">YQGVPFLLAEHLARLQGACEALRIRVDLEPEKLARHIAEVIHANGLEDAYIRLTVSAGEQGLGLPAGDYEHPVVMVLAKALPPMPPSLYETGKPLHLLATRRNSPEAGVRFKSGHYMNNIVAKRELLASYPTAAELGAEGAMLTASGHFAEGIVSNLFAVKDGRLLTPAVELGILPGITRSHL</sequence>
<reference evidence="6" key="1">
    <citation type="submission" date="2019-11" db="EMBL/GenBank/DDBJ databases">
        <title>Characterization of Clostridium perfringens isolates from swine manure treated agricultural soils.</title>
        <authorList>
            <person name="Wushke S.T."/>
        </authorList>
    </citation>
    <scope>NUCLEOTIDE SEQUENCE</scope>
    <source>
        <strain evidence="6">X62</strain>
    </source>
</reference>
<dbReference type="PANTHER" id="PTHR42743:SF11">
    <property type="entry name" value="AMINODEOXYCHORISMATE LYASE"/>
    <property type="match status" value="1"/>
</dbReference>
<gene>
    <name evidence="6" type="ORF">GNF83_17415</name>
</gene>
<dbReference type="GO" id="GO:0016829">
    <property type="term" value="F:lyase activity"/>
    <property type="evidence" value="ECO:0007669"/>
    <property type="project" value="UniProtKB-KW"/>
</dbReference>
<comment type="cofactor">
    <cofactor evidence="1 5">
        <name>pyridoxal 5'-phosphate</name>
        <dbReference type="ChEBI" id="CHEBI:597326"/>
    </cofactor>
</comment>
<evidence type="ECO:0000256" key="4">
    <source>
        <dbReference type="RuleBase" id="RU004106"/>
    </source>
</evidence>
<protein>
    <submittedName>
        <fullName evidence="6">4-amino-4-deoxychorismate lyase</fullName>
    </submittedName>
</protein>
<feature type="non-terminal residue" evidence="6">
    <location>
        <position position="1"/>
    </location>
</feature>
<evidence type="ECO:0000313" key="6">
    <source>
        <dbReference type="EMBL" id="MDZ7542927.1"/>
    </source>
</evidence>
<dbReference type="Proteomes" id="UP001288944">
    <property type="component" value="Unassembled WGS sequence"/>
</dbReference>
<name>A0AAW9KHW1_CLOPF</name>
<feature type="non-terminal residue" evidence="6">
    <location>
        <position position="183"/>
    </location>
</feature>
<dbReference type="EMBL" id="WNUR01000627">
    <property type="protein sequence ID" value="MDZ7542927.1"/>
    <property type="molecule type" value="Genomic_DNA"/>
</dbReference>
<dbReference type="InterPro" id="IPR043131">
    <property type="entry name" value="BCAT-like_N"/>
</dbReference>
<dbReference type="PANTHER" id="PTHR42743">
    <property type="entry name" value="AMINO-ACID AMINOTRANSFERASE"/>
    <property type="match status" value="1"/>
</dbReference>
<dbReference type="InterPro" id="IPR036038">
    <property type="entry name" value="Aminotransferase-like"/>
</dbReference>
<dbReference type="GO" id="GO:0046394">
    <property type="term" value="P:carboxylic acid biosynthetic process"/>
    <property type="evidence" value="ECO:0007669"/>
    <property type="project" value="UniProtKB-ARBA"/>
</dbReference>
<dbReference type="InterPro" id="IPR050571">
    <property type="entry name" value="Class-IV_PLP-Dep_Aminotrnsfr"/>
</dbReference>
<dbReference type="CDD" id="cd00449">
    <property type="entry name" value="PLPDE_IV"/>
    <property type="match status" value="1"/>
</dbReference>
<evidence type="ECO:0000256" key="2">
    <source>
        <dbReference type="ARBA" id="ARBA00009320"/>
    </source>
</evidence>
<dbReference type="SUPFAM" id="SSF56752">
    <property type="entry name" value="D-aminoacid aminotransferase-like PLP-dependent enzymes"/>
    <property type="match status" value="1"/>
</dbReference>
<organism evidence="6 7">
    <name type="scientific">Clostridium perfringens</name>
    <dbReference type="NCBI Taxonomy" id="1502"/>
    <lineage>
        <taxon>Bacteria</taxon>
        <taxon>Bacillati</taxon>
        <taxon>Bacillota</taxon>
        <taxon>Clostridia</taxon>
        <taxon>Eubacteriales</taxon>
        <taxon>Clostridiaceae</taxon>
        <taxon>Clostridium</taxon>
    </lineage>
</organism>